<dbReference type="KEGG" id="iis:EYM_06465"/>
<name>A0A0U3FTA3_9CREN</name>
<dbReference type="EMBL" id="CP006867">
    <property type="protein sequence ID" value="ALU12688.1"/>
    <property type="molecule type" value="Genomic_DNA"/>
</dbReference>
<dbReference type="AlphaFoldDB" id="A0A0U3FTA3"/>
<reference evidence="1 2" key="1">
    <citation type="submission" date="2013-11" db="EMBL/GenBank/DDBJ databases">
        <title>Comparative genomics of Ignicoccus.</title>
        <authorList>
            <person name="Podar M."/>
        </authorList>
    </citation>
    <scope>NUCLEOTIDE SEQUENCE [LARGE SCALE GENOMIC DNA]</scope>
    <source>
        <strain evidence="1 2">DSM 13165</strain>
    </source>
</reference>
<evidence type="ECO:0000313" key="2">
    <source>
        <dbReference type="Proteomes" id="UP000060778"/>
    </source>
</evidence>
<protein>
    <submittedName>
        <fullName evidence="1">Uncharacterized protein</fullName>
    </submittedName>
</protein>
<gene>
    <name evidence="1" type="ORF">EYM_06465</name>
</gene>
<dbReference type="Proteomes" id="UP000060778">
    <property type="component" value="Chromosome"/>
</dbReference>
<dbReference type="RefSeq" id="WP_075050199.1">
    <property type="nucleotide sequence ID" value="NZ_CP006867.1"/>
</dbReference>
<sequence length="189" mass="21050">MRLALITLLLPSMILALTLKYNVMAILKDGSIIGYGILRIDYVPPYVTSDVNWQTYFCDPYYCGAFETLLNPASKFVAFNQVVQEKTKVGLGALGLPHGVIPCTKYLIKENGIKYYACVQKDVIVYEYYPGEGFENRVVLVPTLQAFRLIDMETDPVHPAIKGILGLTSAVTTLAALYSFINRNKVVIV</sequence>
<dbReference type="GeneID" id="30680669"/>
<keyword evidence="2" id="KW-1185">Reference proteome</keyword>
<accession>A0A0U3FTA3</accession>
<dbReference type="OrthoDB" id="385117at2157"/>
<organism evidence="1 2">
    <name type="scientific">Ignicoccus islandicus DSM 13165</name>
    <dbReference type="NCBI Taxonomy" id="940295"/>
    <lineage>
        <taxon>Archaea</taxon>
        <taxon>Thermoproteota</taxon>
        <taxon>Thermoprotei</taxon>
        <taxon>Desulfurococcales</taxon>
        <taxon>Desulfurococcaceae</taxon>
        <taxon>Ignicoccus</taxon>
    </lineage>
</organism>
<evidence type="ECO:0000313" key="1">
    <source>
        <dbReference type="EMBL" id="ALU12688.1"/>
    </source>
</evidence>
<proteinExistence type="predicted"/>